<organism evidence="1 2">
    <name type="scientific">Phanerochaete carnosa (strain HHB-10118-sp)</name>
    <name type="common">White-rot fungus</name>
    <name type="synonym">Peniophora carnosa</name>
    <dbReference type="NCBI Taxonomy" id="650164"/>
    <lineage>
        <taxon>Eukaryota</taxon>
        <taxon>Fungi</taxon>
        <taxon>Dikarya</taxon>
        <taxon>Basidiomycota</taxon>
        <taxon>Agaricomycotina</taxon>
        <taxon>Agaricomycetes</taxon>
        <taxon>Polyporales</taxon>
        <taxon>Phanerochaetaceae</taxon>
        <taxon>Phanerochaete</taxon>
    </lineage>
</organism>
<dbReference type="OrthoDB" id="2931494at2759"/>
<name>K5WM70_PHACS</name>
<gene>
    <name evidence="1" type="ORF">PHACADRAFT_32338</name>
</gene>
<dbReference type="AlphaFoldDB" id="K5WM70"/>
<proteinExistence type="predicted"/>
<dbReference type="InParanoid" id="K5WM70"/>
<protein>
    <submittedName>
        <fullName evidence="1">Uncharacterized protein</fullName>
    </submittedName>
</protein>
<dbReference type="Proteomes" id="UP000008370">
    <property type="component" value="Unassembled WGS sequence"/>
</dbReference>
<dbReference type="KEGG" id="pco:PHACADRAFT_32338"/>
<evidence type="ECO:0000313" key="1">
    <source>
        <dbReference type="EMBL" id="EKM51367.1"/>
    </source>
</evidence>
<keyword evidence="2" id="KW-1185">Reference proteome</keyword>
<dbReference type="GeneID" id="18919731"/>
<dbReference type="HOGENOM" id="CLU_1332341_0_0_1"/>
<dbReference type="RefSeq" id="XP_007400001.1">
    <property type="nucleotide sequence ID" value="XM_007399939.1"/>
</dbReference>
<sequence>MPNLWHYRRAETAVPVLQVPIYLLLFEKVPKGSLEAPQYTDIVNSRAKVEKLMQQGSPLAQKEADWVSWRSLSSANNTRAPRSVARAYRFTVTHTDVFKLDDCWDAIEEVMGLHKGEGMEMVQDILDDLVSAGSPSGQKYIPLPGLTYGYGIVPYLGSTLGGITQGLLRIQPYNRDWRKTMNKKGVSPPEAIPKLKNAADVEHQFD</sequence>
<reference evidence="1 2" key="1">
    <citation type="journal article" date="2012" name="BMC Genomics">
        <title>Comparative genomics of the white-rot fungi, Phanerochaete carnosa and P. chrysosporium, to elucidate the genetic basis of the distinct wood types they colonize.</title>
        <authorList>
            <person name="Suzuki H."/>
            <person name="MacDonald J."/>
            <person name="Syed K."/>
            <person name="Salamov A."/>
            <person name="Hori C."/>
            <person name="Aerts A."/>
            <person name="Henrissat B."/>
            <person name="Wiebenga A."/>
            <person name="vanKuyk P.A."/>
            <person name="Barry K."/>
            <person name="Lindquist E."/>
            <person name="LaButti K."/>
            <person name="Lapidus A."/>
            <person name="Lucas S."/>
            <person name="Coutinho P."/>
            <person name="Gong Y."/>
            <person name="Samejima M."/>
            <person name="Mahadevan R."/>
            <person name="Abou-Zaid M."/>
            <person name="de Vries R.P."/>
            <person name="Igarashi K."/>
            <person name="Yadav J.S."/>
            <person name="Grigoriev I.V."/>
            <person name="Master E.R."/>
        </authorList>
    </citation>
    <scope>NUCLEOTIDE SEQUENCE [LARGE SCALE GENOMIC DNA]</scope>
    <source>
        <strain evidence="1 2">HHB-10118-sp</strain>
    </source>
</reference>
<evidence type="ECO:0000313" key="2">
    <source>
        <dbReference type="Proteomes" id="UP000008370"/>
    </source>
</evidence>
<accession>K5WM70</accession>
<dbReference type="EMBL" id="JH930477">
    <property type="protein sequence ID" value="EKM51367.1"/>
    <property type="molecule type" value="Genomic_DNA"/>
</dbReference>